<evidence type="ECO:0000313" key="2">
    <source>
        <dbReference type="Proteomes" id="UP000663929"/>
    </source>
</evidence>
<name>A0A8A4TPV1_SULCO</name>
<dbReference type="Proteomes" id="UP000663929">
    <property type="component" value="Chromosome"/>
</dbReference>
<proteinExistence type="predicted"/>
<sequence length="248" mass="29283">MLSILSMLLLFLKWFLPAATVPTTLRRLALQLFRYHSVTFTWEVVVFAEVAERMADFYFLLFEFFGIGIIVQEPHGFSRGNDRGWRINGFVFQDLQKATVLHVSTHSFLQYFYYVVRMSEQRISRYPYSEVRTTLKLRALGDFRMARPWKYDKLIRALDADALYHTARVIAFCNEKGLFDFSFDDPEKRLLEHEKRDAMRNARSSLAHFVSKHLPKEPEGFFPAGERSRAQYPAWFGRTWQKALEKTP</sequence>
<dbReference type="KEGG" id="scor:J3U87_23695"/>
<gene>
    <name evidence="1" type="ORF">J3U87_23695</name>
</gene>
<evidence type="ECO:0000313" key="1">
    <source>
        <dbReference type="EMBL" id="QTD48595.1"/>
    </source>
</evidence>
<protein>
    <submittedName>
        <fullName evidence="1">Uncharacterized protein</fullName>
    </submittedName>
</protein>
<reference evidence="1" key="1">
    <citation type="submission" date="2021-03" db="EMBL/GenBank/DDBJ databases">
        <title>Acanthopleuribacteraceae sp. M133.</title>
        <authorList>
            <person name="Wang G."/>
        </authorList>
    </citation>
    <scope>NUCLEOTIDE SEQUENCE</scope>
    <source>
        <strain evidence="1">M133</strain>
    </source>
</reference>
<organism evidence="1 2">
    <name type="scientific">Sulfidibacter corallicola</name>
    <dbReference type="NCBI Taxonomy" id="2818388"/>
    <lineage>
        <taxon>Bacteria</taxon>
        <taxon>Pseudomonadati</taxon>
        <taxon>Acidobacteriota</taxon>
        <taxon>Holophagae</taxon>
        <taxon>Acanthopleuribacterales</taxon>
        <taxon>Acanthopleuribacteraceae</taxon>
        <taxon>Sulfidibacter</taxon>
    </lineage>
</organism>
<keyword evidence="2" id="KW-1185">Reference proteome</keyword>
<dbReference type="RefSeq" id="WP_237378248.1">
    <property type="nucleotide sequence ID" value="NZ_CP071793.1"/>
</dbReference>
<dbReference type="EMBL" id="CP071793">
    <property type="protein sequence ID" value="QTD48595.1"/>
    <property type="molecule type" value="Genomic_DNA"/>
</dbReference>
<accession>A0A8A4TPV1</accession>
<dbReference type="AlphaFoldDB" id="A0A8A4TPV1"/>